<dbReference type="InterPro" id="IPR002641">
    <property type="entry name" value="PNPLA_dom"/>
</dbReference>
<feature type="domain" description="PNPLA" evidence="4">
    <location>
        <begin position="25"/>
        <end position="193"/>
    </location>
</feature>
<keyword evidence="3" id="KW-0443">Lipid metabolism</keyword>
<organism evidence="5">
    <name type="scientific">viral metagenome</name>
    <dbReference type="NCBI Taxonomy" id="1070528"/>
    <lineage>
        <taxon>unclassified sequences</taxon>
        <taxon>metagenomes</taxon>
        <taxon>organismal metagenomes</taxon>
    </lineage>
</organism>
<dbReference type="AlphaFoldDB" id="A0A6C0IA43"/>
<evidence type="ECO:0000256" key="2">
    <source>
        <dbReference type="ARBA" id="ARBA00022963"/>
    </source>
</evidence>
<protein>
    <recommendedName>
        <fullName evidence="4">PNPLA domain-containing protein</fullName>
    </recommendedName>
</protein>
<proteinExistence type="predicted"/>
<evidence type="ECO:0000313" key="5">
    <source>
        <dbReference type="EMBL" id="QHT88903.1"/>
    </source>
</evidence>
<dbReference type="SUPFAM" id="SSF52151">
    <property type="entry name" value="FabD/lysophospholipase-like"/>
    <property type="match status" value="1"/>
</dbReference>
<evidence type="ECO:0000256" key="3">
    <source>
        <dbReference type="ARBA" id="ARBA00023098"/>
    </source>
</evidence>
<dbReference type="Pfam" id="PF01734">
    <property type="entry name" value="Patatin"/>
    <property type="match status" value="1"/>
</dbReference>
<keyword evidence="1" id="KW-0378">Hydrolase</keyword>
<dbReference type="GO" id="GO:0016787">
    <property type="term" value="F:hydrolase activity"/>
    <property type="evidence" value="ECO:0007669"/>
    <property type="project" value="UniProtKB-KW"/>
</dbReference>
<dbReference type="InterPro" id="IPR050301">
    <property type="entry name" value="NTE"/>
</dbReference>
<evidence type="ECO:0000256" key="1">
    <source>
        <dbReference type="ARBA" id="ARBA00022801"/>
    </source>
</evidence>
<reference evidence="5" key="1">
    <citation type="journal article" date="2020" name="Nature">
        <title>Giant virus diversity and host interactions through global metagenomics.</title>
        <authorList>
            <person name="Schulz F."/>
            <person name="Roux S."/>
            <person name="Paez-Espino D."/>
            <person name="Jungbluth S."/>
            <person name="Walsh D.A."/>
            <person name="Denef V.J."/>
            <person name="McMahon K.D."/>
            <person name="Konstantinidis K.T."/>
            <person name="Eloe-Fadrosh E.A."/>
            <person name="Kyrpides N.C."/>
            <person name="Woyke T."/>
        </authorList>
    </citation>
    <scope>NUCLEOTIDE SEQUENCE</scope>
    <source>
        <strain evidence="5">GVMAG-M-3300023184-51</strain>
    </source>
</reference>
<dbReference type="EMBL" id="MN740126">
    <property type="protein sequence ID" value="QHT88903.1"/>
    <property type="molecule type" value="Genomic_DNA"/>
</dbReference>
<evidence type="ECO:0000259" key="4">
    <source>
        <dbReference type="PROSITE" id="PS51635"/>
    </source>
</evidence>
<accession>A0A6C0IA43</accession>
<dbReference type="PANTHER" id="PTHR14226:SF57">
    <property type="entry name" value="BLR7027 PROTEIN"/>
    <property type="match status" value="1"/>
</dbReference>
<dbReference type="Gene3D" id="3.40.1090.10">
    <property type="entry name" value="Cytosolic phospholipase A2 catalytic domain"/>
    <property type="match status" value="2"/>
</dbReference>
<name>A0A6C0IA43_9ZZZZ</name>
<dbReference type="GO" id="GO:0016042">
    <property type="term" value="P:lipid catabolic process"/>
    <property type="evidence" value="ECO:0007669"/>
    <property type="project" value="UniProtKB-KW"/>
</dbReference>
<dbReference type="InterPro" id="IPR016035">
    <property type="entry name" value="Acyl_Trfase/lysoPLipase"/>
</dbReference>
<dbReference type="PANTHER" id="PTHR14226">
    <property type="entry name" value="NEUROPATHY TARGET ESTERASE/SWISS CHEESE D.MELANOGASTER"/>
    <property type="match status" value="1"/>
</dbReference>
<keyword evidence="2" id="KW-0442">Lipid degradation</keyword>
<dbReference type="PROSITE" id="PS51635">
    <property type="entry name" value="PNPLA"/>
    <property type="match status" value="1"/>
</dbReference>
<sequence>MMFLYLVLFLQFFQFLTLSTAFNQLSLSGGGSFGAVEIGILKRIMETDYKTYDLYTGISAGALNAGFLSYYSDLKSGVKSAEKLYSGMHNLLVYELAPFTGVSVLNTEPLFNTLTKVIDGMPSKTAVPTLIGATNLYSGNLDVYSFEDNDDANKVLLLMSSSAIPGIFPPINYNGQLYADGGTLSNELLQVKGQTEYLNITYITPYEGYKYDDEPITSLKDMLKRAWNIVSGNFNNPLATLNQNCAHPVGEINKYFVSPEYLEDYNSLNFDNGKELVDIGYKYVTSRKYKIC</sequence>